<feature type="compositionally biased region" description="Basic and acidic residues" evidence="1">
    <location>
        <begin position="109"/>
        <end position="118"/>
    </location>
</feature>
<feature type="compositionally biased region" description="Basic and acidic residues" evidence="1">
    <location>
        <begin position="91"/>
        <end position="101"/>
    </location>
</feature>
<sequence length="138" mass="15479">MVVVVTMTLVMVMMVFTDRGTRGGPFCTSKTRSDRVQVNAEGCTKDNGEVSDVEDNNRTKSQATICASRWVGRVVELVVRLGVELSFFERGREEKKRRQWGDGETSNGRAERGRESRLQRGQGKLTTEMARTFGELEG</sequence>
<dbReference type="Proteomes" id="UP000799778">
    <property type="component" value="Unassembled WGS sequence"/>
</dbReference>
<dbReference type="AlphaFoldDB" id="A0A6A5Y541"/>
<protein>
    <recommendedName>
        <fullName evidence="5">Secreted protein</fullName>
    </recommendedName>
</protein>
<reference evidence="3" key="1">
    <citation type="journal article" date="2020" name="Stud. Mycol.">
        <title>101 Dothideomycetes genomes: a test case for predicting lifestyles and emergence of pathogens.</title>
        <authorList>
            <person name="Haridas S."/>
            <person name="Albert R."/>
            <person name="Binder M."/>
            <person name="Bloem J."/>
            <person name="Labutti K."/>
            <person name="Salamov A."/>
            <person name="Andreopoulos B."/>
            <person name="Baker S."/>
            <person name="Barry K."/>
            <person name="Bills G."/>
            <person name="Bluhm B."/>
            <person name="Cannon C."/>
            <person name="Castanera R."/>
            <person name="Culley D."/>
            <person name="Daum C."/>
            <person name="Ezra D."/>
            <person name="Gonzalez J."/>
            <person name="Henrissat B."/>
            <person name="Kuo A."/>
            <person name="Liang C."/>
            <person name="Lipzen A."/>
            <person name="Lutzoni F."/>
            <person name="Magnuson J."/>
            <person name="Mondo S."/>
            <person name="Nolan M."/>
            <person name="Ohm R."/>
            <person name="Pangilinan J."/>
            <person name="Park H.-J."/>
            <person name="Ramirez L."/>
            <person name="Alfaro M."/>
            <person name="Sun H."/>
            <person name="Tritt A."/>
            <person name="Yoshinaga Y."/>
            <person name="Zwiers L.-H."/>
            <person name="Turgeon B."/>
            <person name="Goodwin S."/>
            <person name="Spatafora J."/>
            <person name="Crous P."/>
            <person name="Grigoriev I."/>
        </authorList>
    </citation>
    <scope>NUCLEOTIDE SEQUENCE</scope>
    <source>
        <strain evidence="3">CBS 175.79</strain>
    </source>
</reference>
<keyword evidence="2" id="KW-0732">Signal</keyword>
<feature type="signal peptide" evidence="2">
    <location>
        <begin position="1"/>
        <end position="23"/>
    </location>
</feature>
<evidence type="ECO:0000256" key="1">
    <source>
        <dbReference type="SAM" id="MobiDB-lite"/>
    </source>
</evidence>
<evidence type="ECO:0000313" key="3">
    <source>
        <dbReference type="EMBL" id="KAF2020675.1"/>
    </source>
</evidence>
<keyword evidence="4" id="KW-1185">Reference proteome</keyword>
<feature type="chain" id="PRO_5025449250" description="Secreted protein" evidence="2">
    <location>
        <begin position="24"/>
        <end position="138"/>
    </location>
</feature>
<organism evidence="3 4">
    <name type="scientific">Aaosphaeria arxii CBS 175.79</name>
    <dbReference type="NCBI Taxonomy" id="1450172"/>
    <lineage>
        <taxon>Eukaryota</taxon>
        <taxon>Fungi</taxon>
        <taxon>Dikarya</taxon>
        <taxon>Ascomycota</taxon>
        <taxon>Pezizomycotina</taxon>
        <taxon>Dothideomycetes</taxon>
        <taxon>Pleosporomycetidae</taxon>
        <taxon>Pleosporales</taxon>
        <taxon>Pleosporales incertae sedis</taxon>
        <taxon>Aaosphaeria</taxon>
    </lineage>
</organism>
<dbReference type="EMBL" id="ML978066">
    <property type="protein sequence ID" value="KAF2020675.1"/>
    <property type="molecule type" value="Genomic_DNA"/>
</dbReference>
<evidence type="ECO:0000256" key="2">
    <source>
        <dbReference type="SAM" id="SignalP"/>
    </source>
</evidence>
<dbReference type="RefSeq" id="XP_033389014.1">
    <property type="nucleotide sequence ID" value="XM_033534468.1"/>
</dbReference>
<dbReference type="GeneID" id="54291865"/>
<evidence type="ECO:0000313" key="4">
    <source>
        <dbReference type="Proteomes" id="UP000799778"/>
    </source>
</evidence>
<accession>A0A6A5Y541</accession>
<feature type="region of interest" description="Disordered" evidence="1">
    <location>
        <begin position="91"/>
        <end position="138"/>
    </location>
</feature>
<proteinExistence type="predicted"/>
<gene>
    <name evidence="3" type="ORF">BU24DRAFT_6141</name>
</gene>
<name>A0A6A5Y541_9PLEO</name>
<evidence type="ECO:0008006" key="5">
    <source>
        <dbReference type="Google" id="ProtNLM"/>
    </source>
</evidence>